<name>A0A1G8MNQ8_9RHOO</name>
<dbReference type="EMBL" id="FNCY01000026">
    <property type="protein sequence ID" value="SDI69554.1"/>
    <property type="molecule type" value="Genomic_DNA"/>
</dbReference>
<proteinExistence type="predicted"/>
<accession>A0A1G8MNQ8</accession>
<keyword evidence="2" id="KW-1185">Reference proteome</keyword>
<organism evidence="1 2">
    <name type="scientific">Propionivibrio dicarboxylicus</name>
    <dbReference type="NCBI Taxonomy" id="83767"/>
    <lineage>
        <taxon>Bacteria</taxon>
        <taxon>Pseudomonadati</taxon>
        <taxon>Pseudomonadota</taxon>
        <taxon>Betaproteobacteria</taxon>
        <taxon>Rhodocyclales</taxon>
        <taxon>Rhodocyclaceae</taxon>
        <taxon>Propionivibrio</taxon>
    </lineage>
</organism>
<evidence type="ECO:0008006" key="3">
    <source>
        <dbReference type="Google" id="ProtNLM"/>
    </source>
</evidence>
<dbReference type="RefSeq" id="WP_143009936.1">
    <property type="nucleotide sequence ID" value="NZ_FNCY01000026.1"/>
</dbReference>
<evidence type="ECO:0000313" key="1">
    <source>
        <dbReference type="EMBL" id="SDI69554.1"/>
    </source>
</evidence>
<dbReference type="Proteomes" id="UP000198607">
    <property type="component" value="Unassembled WGS sequence"/>
</dbReference>
<dbReference type="AlphaFoldDB" id="A0A1G8MNQ8"/>
<reference evidence="1 2" key="1">
    <citation type="submission" date="2016-10" db="EMBL/GenBank/DDBJ databases">
        <authorList>
            <person name="de Groot N.N."/>
        </authorList>
    </citation>
    <scope>NUCLEOTIDE SEQUENCE [LARGE SCALE GENOMIC DNA]</scope>
    <source>
        <strain evidence="1 2">DSM 5885</strain>
    </source>
</reference>
<dbReference type="STRING" id="83767.SAMN05660652_03880"/>
<evidence type="ECO:0000313" key="2">
    <source>
        <dbReference type="Proteomes" id="UP000198607"/>
    </source>
</evidence>
<gene>
    <name evidence="1" type="ORF">SAMN05660652_03880</name>
</gene>
<sequence length="242" mass="25103">MNITAMTNQYLGLSSLQSGTSTTASTSSTAANKAYTQAAARLEQDRQTTTAQISTYGQVKSNFARVQDSSKALAATQSTTSASTLQKNLETFVSTYNSARSSAASTTTGTASLAARDLQRTLSSDSARSDLKSLGISQNADGSLTFDATALASSLQSNATTVANAASRIGNTTAQSATRALSDTGSIGTSLNRLNARETAIESRQADQQKMLAAAQQQVSETSAQLTNALSGISSYNRIFSM</sequence>
<protein>
    <recommendedName>
        <fullName evidence="3">Flagellar hook-associated protein 2 C-terminus</fullName>
    </recommendedName>
</protein>